<dbReference type="OrthoDB" id="4716584at2759"/>
<feature type="region of interest" description="Disordered" evidence="1">
    <location>
        <begin position="565"/>
        <end position="601"/>
    </location>
</feature>
<feature type="region of interest" description="Disordered" evidence="1">
    <location>
        <begin position="482"/>
        <end position="509"/>
    </location>
</feature>
<protein>
    <submittedName>
        <fullName evidence="2">Uncharacterized protein</fullName>
    </submittedName>
</protein>
<feature type="region of interest" description="Disordered" evidence="1">
    <location>
        <begin position="400"/>
        <end position="430"/>
    </location>
</feature>
<dbReference type="OMA" id="MCYLSEQ"/>
<feature type="compositionally biased region" description="Basic and acidic residues" evidence="1">
    <location>
        <begin position="175"/>
        <end position="197"/>
    </location>
</feature>
<feature type="compositionally biased region" description="Low complexity" evidence="1">
    <location>
        <begin position="277"/>
        <end position="292"/>
    </location>
</feature>
<gene>
    <name evidence="2" type="ORF">MYCGRDRAFT_107616</name>
</gene>
<organism evidence="2 3">
    <name type="scientific">Zymoseptoria tritici (strain CBS 115943 / IPO323)</name>
    <name type="common">Speckled leaf blotch fungus</name>
    <name type="synonym">Septoria tritici</name>
    <dbReference type="NCBI Taxonomy" id="336722"/>
    <lineage>
        <taxon>Eukaryota</taxon>
        <taxon>Fungi</taxon>
        <taxon>Dikarya</taxon>
        <taxon>Ascomycota</taxon>
        <taxon>Pezizomycotina</taxon>
        <taxon>Dothideomycetes</taxon>
        <taxon>Dothideomycetidae</taxon>
        <taxon>Mycosphaerellales</taxon>
        <taxon>Mycosphaerellaceae</taxon>
        <taxon>Zymoseptoria</taxon>
    </lineage>
</organism>
<dbReference type="RefSeq" id="XP_003857035.1">
    <property type="nucleotide sequence ID" value="XM_003856987.1"/>
</dbReference>
<dbReference type="InParanoid" id="F9WYG6"/>
<dbReference type="STRING" id="336722.F9WYG6"/>
<dbReference type="VEuPathDB" id="FungiDB:ZTRI_1.1699"/>
<dbReference type="KEGG" id="ztr:MYCGRDRAFT_107616"/>
<name>F9WYG6_ZYMTI</name>
<evidence type="ECO:0000256" key="1">
    <source>
        <dbReference type="SAM" id="MobiDB-lite"/>
    </source>
</evidence>
<dbReference type="GeneID" id="13395430"/>
<evidence type="ECO:0000313" key="2">
    <source>
        <dbReference type="EMBL" id="EGP92011.1"/>
    </source>
</evidence>
<proteinExistence type="predicted"/>
<evidence type="ECO:0000313" key="3">
    <source>
        <dbReference type="Proteomes" id="UP000008062"/>
    </source>
</evidence>
<dbReference type="EMBL" id="CM001196">
    <property type="protein sequence ID" value="EGP92011.1"/>
    <property type="molecule type" value="Genomic_DNA"/>
</dbReference>
<dbReference type="Proteomes" id="UP000008062">
    <property type="component" value="Chromosome 1"/>
</dbReference>
<feature type="region of interest" description="Disordered" evidence="1">
    <location>
        <begin position="1"/>
        <end position="299"/>
    </location>
</feature>
<dbReference type="eggNOG" id="ENOG502SHAB">
    <property type="taxonomic scope" value="Eukaryota"/>
</dbReference>
<feature type="compositionally biased region" description="Basic and acidic residues" evidence="1">
    <location>
        <begin position="400"/>
        <end position="412"/>
    </location>
</feature>
<feature type="compositionally biased region" description="Basic and acidic residues" evidence="1">
    <location>
        <begin position="33"/>
        <end position="42"/>
    </location>
</feature>
<accession>F9WYG6</accession>
<dbReference type="HOGENOM" id="CLU_011743_1_0_1"/>
<dbReference type="AlphaFoldDB" id="F9WYG6"/>
<reference evidence="2 3" key="1">
    <citation type="journal article" date="2011" name="PLoS Genet.">
        <title>Finished genome of the fungal wheat pathogen Mycosphaerella graminicola reveals dispensome structure, chromosome plasticity, and stealth pathogenesis.</title>
        <authorList>
            <person name="Goodwin S.B."/>
            <person name="Ben M'barek S."/>
            <person name="Dhillon B."/>
            <person name="Wittenberg A.H.J."/>
            <person name="Crane C.F."/>
            <person name="Hane J.K."/>
            <person name="Foster A.J."/>
            <person name="Van der Lee T.A.J."/>
            <person name="Grimwood J."/>
            <person name="Aerts A."/>
            <person name="Antoniw J."/>
            <person name="Bailey A."/>
            <person name="Bluhm B."/>
            <person name="Bowler J."/>
            <person name="Bristow J."/>
            <person name="van der Burgt A."/>
            <person name="Canto-Canche B."/>
            <person name="Churchill A.C.L."/>
            <person name="Conde-Ferraez L."/>
            <person name="Cools H.J."/>
            <person name="Coutinho P.M."/>
            <person name="Csukai M."/>
            <person name="Dehal P."/>
            <person name="De Wit P."/>
            <person name="Donzelli B."/>
            <person name="van de Geest H.C."/>
            <person name="van Ham R.C.H.J."/>
            <person name="Hammond-Kosack K.E."/>
            <person name="Henrissat B."/>
            <person name="Kilian A."/>
            <person name="Kobayashi A.K."/>
            <person name="Koopmann E."/>
            <person name="Kourmpetis Y."/>
            <person name="Kuzniar A."/>
            <person name="Lindquist E."/>
            <person name="Lombard V."/>
            <person name="Maliepaard C."/>
            <person name="Martins N."/>
            <person name="Mehrabi R."/>
            <person name="Nap J.P.H."/>
            <person name="Ponomarenko A."/>
            <person name="Rudd J.J."/>
            <person name="Salamov A."/>
            <person name="Schmutz J."/>
            <person name="Schouten H.J."/>
            <person name="Shapiro H."/>
            <person name="Stergiopoulos I."/>
            <person name="Torriani S.F.F."/>
            <person name="Tu H."/>
            <person name="de Vries R.P."/>
            <person name="Waalwijk C."/>
            <person name="Ware S.B."/>
            <person name="Wiebenga A."/>
            <person name="Zwiers L.-H."/>
            <person name="Oliver R.P."/>
            <person name="Grigoriev I.V."/>
            <person name="Kema G.H.J."/>
        </authorList>
    </citation>
    <scope>NUCLEOTIDE SEQUENCE [LARGE SCALE GENOMIC DNA]</scope>
    <source>
        <strain evidence="3">CBS 115943 / IPO323</strain>
    </source>
</reference>
<sequence length="734" mass="80869">MSSPTASTNPPPRRFAPQPIETTTKSSKQTRKHSPEKEDASKVRRFIPEAIDSSSKSSRKDAAVSGSKPITRRFAPEPVETSTKSSRKEPAEGKPATRRFAPQPVETSHKSSRNNSKDNTGSSRFKPQLVETVFGGNRKSASRKNTQDDSTTNGDETTPKRFTPVVLSTASRSRRVGEADKTNRQDYRTEDGHQIHAREHRKHAGWKTPVEAKAGLGGSDPTSQLQRFDFSGKLREQIAPSEGGSGSRTPERTHSFRLPDLETIESSESDRGESEHGSGPSSRSGSAGRGSPITASDSSFHDFYRNADATRQRDSVDFGSYYFQLEAKKAQQRLQEQALAAFPNSDFHEPVQHYVNDDMETDEIEDRPVPWMDYDEEVFFKRARRESSVKISWEQMEMQRHAEQLERDRKADQTTAASKAPPDNSPWWNPDAGMTIQQPDADMQSMRDRARPPMLGNDLVFPRCPSPEPARFDVTQGSAKLRQQMLAESNKPQAPKEDKGGLWNAPAGKTSNISVTSASSKANSSNKGGGLWGGFCVATPAAPSTNTGGLAVPNIPTGLMTPLPRAEPSSNPFEQSFAARNGAPGVVQPPTPPPEGLTGGDLANLDAVLDSARDLDEMIEREYPDQFVTQVYNYLSLGYPTLARPFDEELSKISGIPIAELRQDDVKAKQNPRGHIRLDPAYEGQGGDGIEGNGCARWRALKLYVREWARQEKKGYADQPVSTWGAARRGSWAF</sequence>
<keyword evidence="3" id="KW-1185">Reference proteome</keyword>
<feature type="compositionally biased region" description="Polar residues" evidence="1">
    <location>
        <begin position="113"/>
        <end position="125"/>
    </location>
</feature>
<feature type="compositionally biased region" description="Basic and acidic residues" evidence="1">
    <location>
        <begin position="249"/>
        <end position="260"/>
    </location>
</feature>